<dbReference type="Proteomes" id="UP000232323">
    <property type="component" value="Unassembled WGS sequence"/>
</dbReference>
<gene>
    <name evidence="2" type="ORF">CEUSTIGMA_g12848.t1</name>
</gene>
<proteinExistence type="predicted"/>
<name>A0A250XR63_9CHLO</name>
<keyword evidence="1" id="KW-0732">Signal</keyword>
<accession>A0A250XR63</accession>
<protein>
    <submittedName>
        <fullName evidence="2">Uncharacterized protein</fullName>
    </submittedName>
</protein>
<feature type="chain" id="PRO_5013349721" evidence="1">
    <location>
        <begin position="22"/>
        <end position="224"/>
    </location>
</feature>
<sequence length="224" mass="24904">MAGTLLTIVLAITSLLPSTRAVIPAAKKIIEASAETASSFNQDSYVDFESVFQERTSESLQIPTTIESLQGSWVGRCWERIIPNIENMTATCVSRTDAPTMFDYNITYSGHKYFWATSKAISDHRGKRTSIPVPYNESGTLTGELEPFKKAACITAVAGKGRPFKMQVHVYHEGGDKYSYFETGLELMKPHIHSADTCPDVKHPKLTCNEHGWNYYCTANLVLP</sequence>
<dbReference type="AlphaFoldDB" id="A0A250XR63"/>
<comment type="caution">
    <text evidence="2">The sequence shown here is derived from an EMBL/GenBank/DDBJ whole genome shotgun (WGS) entry which is preliminary data.</text>
</comment>
<dbReference type="EMBL" id="BEGY01000168">
    <property type="protein sequence ID" value="GAX85432.1"/>
    <property type="molecule type" value="Genomic_DNA"/>
</dbReference>
<reference evidence="2 3" key="1">
    <citation type="submission" date="2017-08" db="EMBL/GenBank/DDBJ databases">
        <title>Acidophilic green algal genome provides insights into adaptation to an acidic environment.</title>
        <authorList>
            <person name="Hirooka S."/>
            <person name="Hirose Y."/>
            <person name="Kanesaki Y."/>
            <person name="Higuchi S."/>
            <person name="Fujiwara T."/>
            <person name="Onuma R."/>
            <person name="Era A."/>
            <person name="Ohbayashi R."/>
            <person name="Uzuka A."/>
            <person name="Nozaki H."/>
            <person name="Yoshikawa H."/>
            <person name="Miyagishima S.Y."/>
        </authorList>
    </citation>
    <scope>NUCLEOTIDE SEQUENCE [LARGE SCALE GENOMIC DNA]</scope>
    <source>
        <strain evidence="2 3">NIES-2499</strain>
    </source>
</reference>
<keyword evidence="3" id="KW-1185">Reference proteome</keyword>
<feature type="signal peptide" evidence="1">
    <location>
        <begin position="1"/>
        <end position="21"/>
    </location>
</feature>
<evidence type="ECO:0000313" key="3">
    <source>
        <dbReference type="Proteomes" id="UP000232323"/>
    </source>
</evidence>
<evidence type="ECO:0000313" key="2">
    <source>
        <dbReference type="EMBL" id="GAX85432.1"/>
    </source>
</evidence>
<evidence type="ECO:0000256" key="1">
    <source>
        <dbReference type="SAM" id="SignalP"/>
    </source>
</evidence>
<organism evidence="2 3">
    <name type="scientific">Chlamydomonas eustigma</name>
    <dbReference type="NCBI Taxonomy" id="1157962"/>
    <lineage>
        <taxon>Eukaryota</taxon>
        <taxon>Viridiplantae</taxon>
        <taxon>Chlorophyta</taxon>
        <taxon>core chlorophytes</taxon>
        <taxon>Chlorophyceae</taxon>
        <taxon>CS clade</taxon>
        <taxon>Chlamydomonadales</taxon>
        <taxon>Chlamydomonadaceae</taxon>
        <taxon>Chlamydomonas</taxon>
    </lineage>
</organism>